<dbReference type="OrthoDB" id="2156052at2759"/>
<dbReference type="AlphaFoldDB" id="A0A8H6UUJ0"/>
<evidence type="ECO:0000313" key="3">
    <source>
        <dbReference type="EMBL" id="KAF7181162.1"/>
    </source>
</evidence>
<organism evidence="2 5">
    <name type="scientific">Aspergillus felis</name>
    <dbReference type="NCBI Taxonomy" id="1287682"/>
    <lineage>
        <taxon>Eukaryota</taxon>
        <taxon>Fungi</taxon>
        <taxon>Dikarya</taxon>
        <taxon>Ascomycota</taxon>
        <taxon>Pezizomycotina</taxon>
        <taxon>Eurotiomycetes</taxon>
        <taxon>Eurotiomycetidae</taxon>
        <taxon>Eurotiales</taxon>
        <taxon>Aspergillaceae</taxon>
        <taxon>Aspergillus</taxon>
        <taxon>Aspergillus subgen. Fumigati</taxon>
    </lineage>
</organism>
<comment type="caution">
    <text evidence="2">The sequence shown here is derived from an EMBL/GenBank/DDBJ whole genome shotgun (WGS) entry which is preliminary data.</text>
</comment>
<evidence type="ECO:0000256" key="1">
    <source>
        <dbReference type="SAM" id="MobiDB-lite"/>
    </source>
</evidence>
<evidence type="ECO:0000313" key="2">
    <source>
        <dbReference type="EMBL" id="KAF7167503.1"/>
    </source>
</evidence>
<proteinExistence type="predicted"/>
<feature type="region of interest" description="Disordered" evidence="1">
    <location>
        <begin position="263"/>
        <end position="299"/>
    </location>
</feature>
<gene>
    <name evidence="2" type="ORF">CNMCM5623_000839</name>
    <name evidence="3" type="ORF">CNMCM7691_000291</name>
</gene>
<sequence>MAQLRLSTDQKHILWSPLPTLRVLPNRHTTHSSDSKYTLRLDQISPWTEFPRYVLERVEVLGTPAHDFRPRIPQEFHITANEGGLQGRYAQHVGNVLGPVFDELRLDVYMADYQAGLHVDTGSAKGPKAIDLGMRQPDLVVIGGSDHVIRLVGEIKTYWTFRPAKGQSDKDYLAQKLGQLARYMDDHRCRFGFYSTYERTWFVMRSSSLGFRVSDPIPHNQVANSTRPSVRQCFLYLAALVNKPDAAFWPEIFGLPLTDLPRGDPARVQPSRSGKGKRRTLTDSMQESFDPGLAGQFWD</sequence>
<dbReference type="EMBL" id="JACBAG010001820">
    <property type="protein sequence ID" value="KAF7181162.1"/>
    <property type="molecule type" value="Genomic_DNA"/>
</dbReference>
<reference evidence="2" key="1">
    <citation type="submission" date="2020-06" db="EMBL/GenBank/DDBJ databases">
        <title>Draft genome sequences of strains closely related to Aspergillus parafelis and Aspergillus hiratsukae.</title>
        <authorList>
            <person name="Dos Santos R.A.C."/>
            <person name="Rivero-Menendez O."/>
            <person name="Steenwyk J.L."/>
            <person name="Mead M.E."/>
            <person name="Goldman G.H."/>
            <person name="Alastruey-Izquierdo A."/>
            <person name="Rokas A."/>
        </authorList>
    </citation>
    <scope>NUCLEOTIDE SEQUENCE</scope>
    <source>
        <strain evidence="2">CNM-CM5623</strain>
        <strain evidence="3">CNM-CM7691</strain>
    </source>
</reference>
<evidence type="ECO:0000313" key="5">
    <source>
        <dbReference type="Proteomes" id="UP000654922"/>
    </source>
</evidence>
<dbReference type="Proteomes" id="UP000654922">
    <property type="component" value="Unassembled WGS sequence"/>
</dbReference>
<keyword evidence="4" id="KW-1185">Reference proteome</keyword>
<name>A0A8H6UUJ0_9EURO</name>
<protein>
    <submittedName>
        <fullName evidence="2">Uncharacterized protein</fullName>
    </submittedName>
</protein>
<dbReference type="EMBL" id="JACBAE010001285">
    <property type="protein sequence ID" value="KAF7167503.1"/>
    <property type="molecule type" value="Genomic_DNA"/>
</dbReference>
<accession>A0A8H6UUJ0</accession>
<evidence type="ECO:0000313" key="4">
    <source>
        <dbReference type="Proteomes" id="UP000641853"/>
    </source>
</evidence>
<dbReference type="Proteomes" id="UP000641853">
    <property type="component" value="Unassembled WGS sequence"/>
</dbReference>